<evidence type="ECO:0000256" key="2">
    <source>
        <dbReference type="ARBA" id="ARBA00022741"/>
    </source>
</evidence>
<protein>
    <submittedName>
        <fullName evidence="7">Iron complex transport system ATP-binding protein</fullName>
    </submittedName>
</protein>
<reference evidence="8" key="1">
    <citation type="submission" date="2017-02" db="EMBL/GenBank/DDBJ databases">
        <authorList>
            <person name="Varghese N."/>
            <person name="Submissions S."/>
        </authorList>
    </citation>
    <scope>NUCLEOTIDE SEQUENCE [LARGE SCALE GENOMIC DNA]</scope>
    <source>
        <strain evidence="8">SM117</strain>
    </source>
</reference>
<dbReference type="InterPro" id="IPR027417">
    <property type="entry name" value="P-loop_NTPase"/>
</dbReference>
<dbReference type="STRING" id="428990.SAMN06295987_101143"/>
<organism evidence="7 8">
    <name type="scientific">Novosphingobium mathurense</name>
    <dbReference type="NCBI Taxonomy" id="428990"/>
    <lineage>
        <taxon>Bacteria</taxon>
        <taxon>Pseudomonadati</taxon>
        <taxon>Pseudomonadota</taxon>
        <taxon>Alphaproteobacteria</taxon>
        <taxon>Sphingomonadales</taxon>
        <taxon>Sphingomonadaceae</taxon>
        <taxon>Novosphingobium</taxon>
    </lineage>
</organism>
<sequence length="256" mass="27608">MSLGVSNLVVKGRLDGVSLQCRRGLVTAICGPNGAGKSTLLSCMAGLLRPDMGDVLLGERPLSRCSTAQRAQWIGYLPQSPEVAWDVSVEVLVSIGRLPWKDAPAKEAQDAIDEAIAAMDLEALRHRPVSRLSGGERARALMARVLATRPGWVLADEPFANLDLAHAAALMRRFRQQTKAGRGVVLVLHDLATAMNHADQVLVIKNGKVEAEGPPEIALARDVIHRVWNCPARWLGDPGERALSLGQPSPFTLDSR</sequence>
<dbReference type="InterPro" id="IPR003593">
    <property type="entry name" value="AAA+_ATPase"/>
</dbReference>
<dbReference type="EMBL" id="FVZE01000001">
    <property type="protein sequence ID" value="SLJ86220.1"/>
    <property type="molecule type" value="Genomic_DNA"/>
</dbReference>
<evidence type="ECO:0000256" key="5">
    <source>
        <dbReference type="ARBA" id="ARBA00037066"/>
    </source>
</evidence>
<evidence type="ECO:0000313" key="7">
    <source>
        <dbReference type="EMBL" id="SLJ86220.1"/>
    </source>
</evidence>
<name>A0A1U6GS21_9SPHN</name>
<evidence type="ECO:0000256" key="3">
    <source>
        <dbReference type="ARBA" id="ARBA00022840"/>
    </source>
</evidence>
<dbReference type="CDD" id="cd03214">
    <property type="entry name" value="ABC_Iron-Siderophores_B12_Hemin"/>
    <property type="match status" value="1"/>
</dbReference>
<proteinExistence type="predicted"/>
<keyword evidence="3 7" id="KW-0067">ATP-binding</keyword>
<feature type="domain" description="ABC transporter" evidence="6">
    <location>
        <begin position="3"/>
        <end position="231"/>
    </location>
</feature>
<keyword evidence="1" id="KW-0813">Transport</keyword>
<dbReference type="PROSITE" id="PS50893">
    <property type="entry name" value="ABC_TRANSPORTER_2"/>
    <property type="match status" value="1"/>
</dbReference>
<comment type="function">
    <text evidence="5">Part of the ABC transporter complex HmuTUV involved in hemin import. Responsible for energy coupling to the transport system.</text>
</comment>
<dbReference type="AlphaFoldDB" id="A0A1U6GS21"/>
<keyword evidence="2" id="KW-0547">Nucleotide-binding</keyword>
<dbReference type="RefSeq" id="WP_054946822.1">
    <property type="nucleotide sequence ID" value="NZ_FVZE01000001.1"/>
</dbReference>
<evidence type="ECO:0000256" key="4">
    <source>
        <dbReference type="ARBA" id="ARBA00022967"/>
    </source>
</evidence>
<dbReference type="PANTHER" id="PTHR42794">
    <property type="entry name" value="HEMIN IMPORT ATP-BINDING PROTEIN HMUV"/>
    <property type="match status" value="1"/>
</dbReference>
<accession>A0A1U6GS21</accession>
<dbReference type="PROSITE" id="PS00211">
    <property type="entry name" value="ABC_TRANSPORTER_1"/>
    <property type="match status" value="1"/>
</dbReference>
<keyword evidence="4" id="KW-1278">Translocase</keyword>
<dbReference type="InterPro" id="IPR017871">
    <property type="entry name" value="ABC_transporter-like_CS"/>
</dbReference>
<evidence type="ECO:0000313" key="8">
    <source>
        <dbReference type="Proteomes" id="UP000190989"/>
    </source>
</evidence>
<dbReference type="PANTHER" id="PTHR42794:SF1">
    <property type="entry name" value="HEMIN IMPORT ATP-BINDING PROTEIN HMUV"/>
    <property type="match status" value="1"/>
</dbReference>
<dbReference type="Gene3D" id="3.40.50.300">
    <property type="entry name" value="P-loop containing nucleotide triphosphate hydrolases"/>
    <property type="match status" value="1"/>
</dbReference>
<evidence type="ECO:0000256" key="1">
    <source>
        <dbReference type="ARBA" id="ARBA00022448"/>
    </source>
</evidence>
<dbReference type="GO" id="GO:0005524">
    <property type="term" value="F:ATP binding"/>
    <property type="evidence" value="ECO:0007669"/>
    <property type="project" value="UniProtKB-KW"/>
</dbReference>
<evidence type="ECO:0000259" key="6">
    <source>
        <dbReference type="PROSITE" id="PS50893"/>
    </source>
</evidence>
<dbReference type="Proteomes" id="UP000190989">
    <property type="component" value="Unassembled WGS sequence"/>
</dbReference>
<dbReference type="GO" id="GO:0016887">
    <property type="term" value="F:ATP hydrolysis activity"/>
    <property type="evidence" value="ECO:0007669"/>
    <property type="project" value="InterPro"/>
</dbReference>
<gene>
    <name evidence="7" type="ORF">SAMN06295987_101143</name>
</gene>
<dbReference type="Pfam" id="PF00005">
    <property type="entry name" value="ABC_tran"/>
    <property type="match status" value="1"/>
</dbReference>
<dbReference type="SMART" id="SM00382">
    <property type="entry name" value="AAA"/>
    <property type="match status" value="1"/>
</dbReference>
<keyword evidence="8" id="KW-1185">Reference proteome</keyword>
<dbReference type="InterPro" id="IPR003439">
    <property type="entry name" value="ABC_transporter-like_ATP-bd"/>
</dbReference>
<dbReference type="SUPFAM" id="SSF52540">
    <property type="entry name" value="P-loop containing nucleoside triphosphate hydrolases"/>
    <property type="match status" value="1"/>
</dbReference>